<protein>
    <submittedName>
        <fullName evidence="2">Uncharacterized protein</fullName>
    </submittedName>
</protein>
<evidence type="ECO:0000313" key="3">
    <source>
        <dbReference type="Proteomes" id="UP000199651"/>
    </source>
</evidence>
<organism evidence="2 3">
    <name type="scientific">Actinokineospora alba</name>
    <dbReference type="NCBI Taxonomy" id="504798"/>
    <lineage>
        <taxon>Bacteria</taxon>
        <taxon>Bacillati</taxon>
        <taxon>Actinomycetota</taxon>
        <taxon>Actinomycetes</taxon>
        <taxon>Pseudonocardiales</taxon>
        <taxon>Pseudonocardiaceae</taxon>
        <taxon>Actinokineospora</taxon>
    </lineage>
</organism>
<dbReference type="EMBL" id="FNJB01000007">
    <property type="protein sequence ID" value="SDP18958.1"/>
    <property type="molecule type" value="Genomic_DNA"/>
</dbReference>
<dbReference type="OrthoDB" id="3701350at2"/>
<dbReference type="AlphaFoldDB" id="A0A1H0QQI7"/>
<dbReference type="STRING" id="504798.SAMN05421871_10474"/>
<gene>
    <name evidence="2" type="ORF">SAMN05192558_10775</name>
</gene>
<feature type="signal peptide" evidence="1">
    <location>
        <begin position="1"/>
        <end position="25"/>
    </location>
</feature>
<accession>A0A1H0QQI7</accession>
<proteinExistence type="predicted"/>
<dbReference type="Proteomes" id="UP000199651">
    <property type="component" value="Unassembled WGS sequence"/>
</dbReference>
<feature type="chain" id="PRO_5011518546" evidence="1">
    <location>
        <begin position="26"/>
        <end position="293"/>
    </location>
</feature>
<evidence type="ECO:0000256" key="1">
    <source>
        <dbReference type="SAM" id="SignalP"/>
    </source>
</evidence>
<evidence type="ECO:0000313" key="2">
    <source>
        <dbReference type="EMBL" id="SDP18958.1"/>
    </source>
</evidence>
<dbReference type="RefSeq" id="WP_091377291.1">
    <property type="nucleotide sequence ID" value="NZ_FNDV01000004.1"/>
</dbReference>
<reference evidence="3" key="1">
    <citation type="submission" date="2016-10" db="EMBL/GenBank/DDBJ databases">
        <authorList>
            <person name="Varghese N."/>
            <person name="Submissions S."/>
        </authorList>
    </citation>
    <scope>NUCLEOTIDE SEQUENCE [LARGE SCALE GENOMIC DNA]</scope>
    <source>
        <strain evidence="3">IBRC-M 10655</strain>
    </source>
</reference>
<keyword evidence="3" id="KW-1185">Reference proteome</keyword>
<keyword evidence="1" id="KW-0732">Signal</keyword>
<name>A0A1H0QQI7_9PSEU</name>
<sequence>MKQLSLAVLGATMVASLVTATPASADEADLVTTAETSQALSATPGLLAESDTVLTTADADSAATSTVDGTTLDVPKDAGDGITIDTAGTPAISVELPNADDAATGNLVAPGTVAYPADNGTSNAVQVTEDGGVRMLTVIDSADAPTEFAYNITVPGGGRVALQLEGGGAEVLDSANNVVALIQAPWARDAAGQSIPTHFTTDGSALTQHVEHAGATYPVTADPFWIIAPTVIVGAFQAAAYACGLGYLAGAAWQIFWNGWVWQQVRRAGREGCVEGMVGRFVPWSKVRNLIKR</sequence>